<reference evidence="2 3" key="1">
    <citation type="journal article" date="2019" name="Commun. Biol.">
        <title>The bagworm genome reveals a unique fibroin gene that provides high tensile strength.</title>
        <authorList>
            <person name="Kono N."/>
            <person name="Nakamura H."/>
            <person name="Ohtoshi R."/>
            <person name="Tomita M."/>
            <person name="Numata K."/>
            <person name="Arakawa K."/>
        </authorList>
    </citation>
    <scope>NUCLEOTIDE SEQUENCE [LARGE SCALE GENOMIC DNA]</scope>
</reference>
<dbReference type="EMBL" id="BGZK01001043">
    <property type="protein sequence ID" value="GBP69530.1"/>
    <property type="molecule type" value="Genomic_DNA"/>
</dbReference>
<proteinExistence type="predicted"/>
<keyword evidence="3" id="KW-1185">Reference proteome</keyword>
<evidence type="ECO:0000313" key="3">
    <source>
        <dbReference type="Proteomes" id="UP000299102"/>
    </source>
</evidence>
<dbReference type="AlphaFoldDB" id="A0A4C1Y1Z4"/>
<feature type="compositionally biased region" description="Basic and acidic residues" evidence="1">
    <location>
        <begin position="206"/>
        <end position="222"/>
    </location>
</feature>
<accession>A0A4C1Y1Z4</accession>
<gene>
    <name evidence="2" type="ORF">EVAR_88431_1</name>
</gene>
<feature type="region of interest" description="Disordered" evidence="1">
    <location>
        <begin position="206"/>
        <end position="228"/>
    </location>
</feature>
<comment type="caution">
    <text evidence="2">The sequence shown here is derived from an EMBL/GenBank/DDBJ whole genome shotgun (WGS) entry which is preliminary data.</text>
</comment>
<dbReference type="Proteomes" id="UP000299102">
    <property type="component" value="Unassembled WGS sequence"/>
</dbReference>
<evidence type="ECO:0000256" key="1">
    <source>
        <dbReference type="SAM" id="MobiDB-lite"/>
    </source>
</evidence>
<sequence length="294" mass="32847">MELVYVPTTFFSYVPVVRGHAWCRARSLDRFQDGSRLSYAPSASPSEPFPALRAESDYRRRGRRDLRAPPRASIPVVSLHPVGLFEPESILVSEFTSYGAPPRARIYSVESIPVSEFTYCGAHPRASINLFLSKSATGDTDELTVFKAWFIFSPCKVAGKLPCVTSEPTTVIEINARRGRSREKHMFGPFRKNSIYKITRQLVREHRADDARRRADTEDEKTSAAAPPALGAARGGLTKIFCMYVKYVAVGSLFQTRYKCTPLVTLPFVTGPYIISRTSEGSSITNVVVHRMDL</sequence>
<protein>
    <submittedName>
        <fullName evidence="2">Uncharacterized protein</fullName>
    </submittedName>
</protein>
<organism evidence="2 3">
    <name type="scientific">Eumeta variegata</name>
    <name type="common">Bagworm moth</name>
    <name type="synonym">Eumeta japonica</name>
    <dbReference type="NCBI Taxonomy" id="151549"/>
    <lineage>
        <taxon>Eukaryota</taxon>
        <taxon>Metazoa</taxon>
        <taxon>Ecdysozoa</taxon>
        <taxon>Arthropoda</taxon>
        <taxon>Hexapoda</taxon>
        <taxon>Insecta</taxon>
        <taxon>Pterygota</taxon>
        <taxon>Neoptera</taxon>
        <taxon>Endopterygota</taxon>
        <taxon>Lepidoptera</taxon>
        <taxon>Glossata</taxon>
        <taxon>Ditrysia</taxon>
        <taxon>Tineoidea</taxon>
        <taxon>Psychidae</taxon>
        <taxon>Oiketicinae</taxon>
        <taxon>Eumeta</taxon>
    </lineage>
</organism>
<name>A0A4C1Y1Z4_EUMVA</name>
<evidence type="ECO:0000313" key="2">
    <source>
        <dbReference type="EMBL" id="GBP69530.1"/>
    </source>
</evidence>